<evidence type="ECO:0000313" key="3">
    <source>
        <dbReference type="EMBL" id="OTP79289.1"/>
    </source>
</evidence>
<proteinExistence type="predicted"/>
<dbReference type="InterPro" id="IPR031571">
    <property type="entry name" value="RcpC_dom"/>
</dbReference>
<dbReference type="SMART" id="SM00858">
    <property type="entry name" value="SAF"/>
    <property type="match status" value="1"/>
</dbReference>
<dbReference type="RefSeq" id="WP_086380792.1">
    <property type="nucleotide sequence ID" value="NZ_NBTY01000030.1"/>
</dbReference>
<dbReference type="InterPro" id="IPR017592">
    <property type="entry name" value="Pilus_assmbl_Flp-typ_CpaB"/>
</dbReference>
<reference evidence="3 4" key="1">
    <citation type="submission" date="2017-03" db="EMBL/GenBank/DDBJ databases">
        <title>Genome analysis of strain PAMC 26510.</title>
        <authorList>
            <person name="Oh H.-M."/>
            <person name="Yang J.-A."/>
        </authorList>
    </citation>
    <scope>NUCLEOTIDE SEQUENCE [LARGE SCALE GENOMIC DNA]</scope>
    <source>
        <strain evidence="3 4">PAMC 26510</strain>
    </source>
</reference>
<dbReference type="InterPro" id="IPR013974">
    <property type="entry name" value="SAF"/>
</dbReference>
<feature type="region of interest" description="Disordered" evidence="1">
    <location>
        <begin position="240"/>
        <end position="260"/>
    </location>
</feature>
<evidence type="ECO:0000313" key="4">
    <source>
        <dbReference type="Proteomes" id="UP000194546"/>
    </source>
</evidence>
<comment type="caution">
    <text evidence="3">The sequence shown here is derived from an EMBL/GenBank/DDBJ whole genome shotgun (WGS) entry which is preliminary data.</text>
</comment>
<dbReference type="CDD" id="cd11614">
    <property type="entry name" value="SAF_CpaB_FlgA_like"/>
    <property type="match status" value="1"/>
</dbReference>
<protein>
    <submittedName>
        <fullName evidence="3">Flp pilus assembly protein RcpC/CpaB</fullName>
    </submittedName>
</protein>
<evidence type="ECO:0000259" key="2">
    <source>
        <dbReference type="SMART" id="SM00858"/>
    </source>
</evidence>
<feature type="domain" description="SAF" evidence="2">
    <location>
        <begin position="39"/>
        <end position="105"/>
    </location>
</feature>
<sequence length="331" mass="34013">MSNIIKIGILIVGAILIALVVRVVVASVSRPSVATVNTEKVRIASDDLPQGLLMREDDLKWKDVALEAVPAGAIVSGVPGAVELKGALLRHPVAAGTVLVADDVILPNAPGFLAATLKPGMRAVSVAVDDVSGNAGLIQPGDYVDLLLTQQMDHKTEAPDLAVSSETVVEHVRVLASGSDIIRPKSGNMPDHSERARTVTIEVTPHMGEVVAVAARLGSLSLALRSFATVSKVRNPLASGVAVSSSADAGTPDTTADTQRAPVWAGDISRALRDLPRARAVAVTNAPINVAAAPAPKVVTVYRGSEKPDTSMGAQPGGTGTEGLPPLPVAR</sequence>
<gene>
    <name evidence="3" type="ORF">PAMC26510_06015</name>
</gene>
<evidence type="ECO:0000256" key="1">
    <source>
        <dbReference type="SAM" id="MobiDB-lite"/>
    </source>
</evidence>
<dbReference type="EMBL" id="NBTY01000030">
    <property type="protein sequence ID" value="OTP79289.1"/>
    <property type="molecule type" value="Genomic_DNA"/>
</dbReference>
<organism evidence="3 4">
    <name type="scientific">Caballeronia sordidicola</name>
    <name type="common">Burkholderia sordidicola</name>
    <dbReference type="NCBI Taxonomy" id="196367"/>
    <lineage>
        <taxon>Bacteria</taxon>
        <taxon>Pseudomonadati</taxon>
        <taxon>Pseudomonadota</taxon>
        <taxon>Betaproteobacteria</taxon>
        <taxon>Burkholderiales</taxon>
        <taxon>Burkholderiaceae</taxon>
        <taxon>Caballeronia</taxon>
    </lineage>
</organism>
<dbReference type="AlphaFoldDB" id="A0A242N6H3"/>
<feature type="region of interest" description="Disordered" evidence="1">
    <location>
        <begin position="304"/>
        <end position="331"/>
    </location>
</feature>
<accession>A0A242N6H3</accession>
<dbReference type="Pfam" id="PF16976">
    <property type="entry name" value="RcpC"/>
    <property type="match status" value="1"/>
</dbReference>
<dbReference type="NCBIfam" id="TIGR03177">
    <property type="entry name" value="pilus_cpaB"/>
    <property type="match status" value="1"/>
</dbReference>
<name>A0A242N6H3_CABSO</name>
<feature type="compositionally biased region" description="Low complexity" evidence="1">
    <location>
        <begin position="240"/>
        <end position="258"/>
    </location>
</feature>
<dbReference type="Proteomes" id="UP000194546">
    <property type="component" value="Unassembled WGS sequence"/>
</dbReference>